<protein>
    <recommendedName>
        <fullName evidence="2">PH domain-containing protein</fullName>
    </recommendedName>
</protein>
<feature type="compositionally biased region" description="Polar residues" evidence="1">
    <location>
        <begin position="530"/>
        <end position="541"/>
    </location>
</feature>
<proteinExistence type="predicted"/>
<dbReference type="EMBL" id="JAHRHY010000006">
    <property type="protein sequence ID" value="KAG9068802.1"/>
    <property type="molecule type" value="Genomic_DNA"/>
</dbReference>
<evidence type="ECO:0000259" key="2">
    <source>
        <dbReference type="PROSITE" id="PS50003"/>
    </source>
</evidence>
<gene>
    <name evidence="3" type="ORF">KI688_011088</name>
</gene>
<comment type="caution">
    <text evidence="3">The sequence shown here is derived from an EMBL/GenBank/DDBJ whole genome shotgun (WGS) entry which is preliminary data.</text>
</comment>
<dbReference type="Proteomes" id="UP000707451">
    <property type="component" value="Unassembled WGS sequence"/>
</dbReference>
<name>A0A9P8BXD7_9FUNG</name>
<dbReference type="PROSITE" id="PS50003">
    <property type="entry name" value="PH_DOMAIN"/>
    <property type="match status" value="1"/>
</dbReference>
<evidence type="ECO:0000256" key="1">
    <source>
        <dbReference type="SAM" id="MobiDB-lite"/>
    </source>
</evidence>
<dbReference type="InterPro" id="IPR011993">
    <property type="entry name" value="PH-like_dom_sf"/>
</dbReference>
<feature type="compositionally biased region" description="Low complexity" evidence="1">
    <location>
        <begin position="41"/>
        <end position="58"/>
    </location>
</feature>
<keyword evidence="4" id="KW-1185">Reference proteome</keyword>
<evidence type="ECO:0000313" key="4">
    <source>
        <dbReference type="Proteomes" id="UP000707451"/>
    </source>
</evidence>
<feature type="region of interest" description="Disordered" evidence="1">
    <location>
        <begin position="25"/>
        <end position="72"/>
    </location>
</feature>
<dbReference type="SUPFAM" id="SSF50729">
    <property type="entry name" value="PH domain-like"/>
    <property type="match status" value="1"/>
</dbReference>
<dbReference type="OrthoDB" id="2261218at2759"/>
<dbReference type="AlphaFoldDB" id="A0A9P8BXD7"/>
<dbReference type="SMART" id="SM00233">
    <property type="entry name" value="PH"/>
    <property type="match status" value="1"/>
</dbReference>
<feature type="domain" description="PH" evidence="2">
    <location>
        <begin position="382"/>
        <end position="502"/>
    </location>
</feature>
<sequence length="567" mass="62427">MQNDALRKLTDVFSYPGSFLSKAKKIKKTTTTGSQVHPDKTSISPTTSNNNNSSSPFSEVAKSARTTSEENHQFLSVHTSGKAHNLATGVSGMPSSHSGGSVLKSPLKNPFHTIATNSNSNHSNSNGGNKNAGPISPGANKFFTKEEPPIVHYPFSVSSLDQFSPQRRGWLRNCLSPSGIAAAEEAMATATAVLNSDVLKSETAWDTVEGYHLRQQHQLAKQAACNIPNEATGLLFVKLLQVTNKATSKLFDVEWSLRIGDVERTSYPARSFKDNPGNTATMNEVFLFDVNEPFRLEMTVTGNPVPTKFGTMAGFSNTQTAQLGNLDLNFCLDPMERSVRTYKLCRPTGDDSHKGKTDCEVVVMIGLHVLEEPVEDRTWETEALYQGFLTVMARGGRVASWKRYWAVLEGRALKLYDAEYQLKRDVIAVISLAHVSRVQLPDYEKVDVGANGFSMAINPFGVDFKSTSSSIDPSELDYCVYAFTDSSHFHEVWLAHLEETIEQYQENMNKRNEMAVARMNRRALQSLSRHSFETSGSSAPATPSGDALEGEGGEAAREELIDIKFVW</sequence>
<evidence type="ECO:0000313" key="3">
    <source>
        <dbReference type="EMBL" id="KAG9068802.1"/>
    </source>
</evidence>
<dbReference type="InterPro" id="IPR001849">
    <property type="entry name" value="PH_domain"/>
</dbReference>
<organism evidence="3 4">
    <name type="scientific">Linnemannia hyalina</name>
    <dbReference type="NCBI Taxonomy" id="64524"/>
    <lineage>
        <taxon>Eukaryota</taxon>
        <taxon>Fungi</taxon>
        <taxon>Fungi incertae sedis</taxon>
        <taxon>Mucoromycota</taxon>
        <taxon>Mortierellomycotina</taxon>
        <taxon>Mortierellomycetes</taxon>
        <taxon>Mortierellales</taxon>
        <taxon>Mortierellaceae</taxon>
        <taxon>Linnemannia</taxon>
    </lineage>
</organism>
<feature type="compositionally biased region" description="Low complexity" evidence="1">
    <location>
        <begin position="117"/>
        <end position="131"/>
    </location>
</feature>
<feature type="region of interest" description="Disordered" evidence="1">
    <location>
        <begin position="530"/>
        <end position="553"/>
    </location>
</feature>
<reference evidence="3" key="1">
    <citation type="submission" date="2021-06" db="EMBL/GenBank/DDBJ databases">
        <title>Genome Sequence of Mortierella hyaline Strain SCG-10, a Cold-Adapted, Nitrate-Reducing Fungus Isolated from Soil in Minnesota, USA.</title>
        <authorList>
            <person name="Aldossari N."/>
        </authorList>
    </citation>
    <scope>NUCLEOTIDE SEQUENCE</scope>
    <source>
        <strain evidence="3">SCG-10</strain>
    </source>
</reference>
<feature type="region of interest" description="Disordered" evidence="1">
    <location>
        <begin position="85"/>
        <end position="143"/>
    </location>
</feature>
<accession>A0A9P8BXD7</accession>
<dbReference type="Gene3D" id="2.30.29.30">
    <property type="entry name" value="Pleckstrin-homology domain (PH domain)/Phosphotyrosine-binding domain (PTB)"/>
    <property type="match status" value="1"/>
</dbReference>